<evidence type="ECO:0000256" key="4">
    <source>
        <dbReference type="ARBA" id="ARBA00023002"/>
    </source>
</evidence>
<dbReference type="InterPro" id="IPR002401">
    <property type="entry name" value="Cyt_P450_E_grp-I"/>
</dbReference>
<proteinExistence type="inferred from homology"/>
<comment type="cofactor">
    <cofactor evidence="7">
        <name>heme</name>
        <dbReference type="ChEBI" id="CHEBI:30413"/>
    </cofactor>
</comment>
<organism evidence="9 10">
    <name type="scientific">Cyclotella atomus</name>
    <dbReference type="NCBI Taxonomy" id="382360"/>
    <lineage>
        <taxon>Eukaryota</taxon>
        <taxon>Sar</taxon>
        <taxon>Stramenopiles</taxon>
        <taxon>Ochrophyta</taxon>
        <taxon>Bacillariophyta</taxon>
        <taxon>Coscinodiscophyceae</taxon>
        <taxon>Thalassiosirophycidae</taxon>
        <taxon>Stephanodiscales</taxon>
        <taxon>Stephanodiscaceae</taxon>
        <taxon>Cyclotella</taxon>
    </lineage>
</organism>
<dbReference type="InterPro" id="IPR017972">
    <property type="entry name" value="Cyt_P450_CS"/>
</dbReference>
<keyword evidence="6 8" id="KW-0503">Monooxygenase</keyword>
<dbReference type="InterPro" id="IPR001128">
    <property type="entry name" value="Cyt_P450"/>
</dbReference>
<keyword evidence="10" id="KW-1185">Reference proteome</keyword>
<evidence type="ECO:0000313" key="9">
    <source>
        <dbReference type="EMBL" id="KAL3789852.1"/>
    </source>
</evidence>
<keyword evidence="3 7" id="KW-0479">Metal-binding</keyword>
<dbReference type="GO" id="GO:0004497">
    <property type="term" value="F:monooxygenase activity"/>
    <property type="evidence" value="ECO:0007669"/>
    <property type="project" value="UniProtKB-KW"/>
</dbReference>
<dbReference type="Proteomes" id="UP001530400">
    <property type="component" value="Unassembled WGS sequence"/>
</dbReference>
<evidence type="ECO:0000256" key="1">
    <source>
        <dbReference type="ARBA" id="ARBA00010617"/>
    </source>
</evidence>
<dbReference type="AlphaFoldDB" id="A0ABD3PPF4"/>
<evidence type="ECO:0000256" key="3">
    <source>
        <dbReference type="ARBA" id="ARBA00022723"/>
    </source>
</evidence>
<dbReference type="PROSITE" id="PS00086">
    <property type="entry name" value="CYTOCHROME_P450"/>
    <property type="match status" value="1"/>
</dbReference>
<dbReference type="GO" id="GO:0046872">
    <property type="term" value="F:metal ion binding"/>
    <property type="evidence" value="ECO:0007669"/>
    <property type="project" value="UniProtKB-KW"/>
</dbReference>
<feature type="binding site" description="axial binding residue" evidence="7">
    <location>
        <position position="440"/>
    </location>
    <ligand>
        <name>heme</name>
        <dbReference type="ChEBI" id="CHEBI:30413"/>
    </ligand>
    <ligandPart>
        <name>Fe</name>
        <dbReference type="ChEBI" id="CHEBI:18248"/>
    </ligandPart>
</feature>
<evidence type="ECO:0000313" key="10">
    <source>
        <dbReference type="Proteomes" id="UP001530400"/>
    </source>
</evidence>
<evidence type="ECO:0000256" key="2">
    <source>
        <dbReference type="ARBA" id="ARBA00022617"/>
    </source>
</evidence>
<dbReference type="Gene3D" id="1.10.630.10">
    <property type="entry name" value="Cytochrome P450"/>
    <property type="match status" value="1"/>
</dbReference>
<comment type="similarity">
    <text evidence="1 8">Belongs to the cytochrome P450 family.</text>
</comment>
<dbReference type="InterPro" id="IPR036396">
    <property type="entry name" value="Cyt_P450_sf"/>
</dbReference>
<sequence length="496" mass="55979">MIMMDTEVLVVTGLAIAATALWLRWKFSGQPSGMNIPGNNGQWPFIGDTMRLLNPRTMASYQVSCRKRWNSPVCRTSVLFKKCVFVSGNDNIKKFASEEMSKKNTQACFPPHHQALFGKHSILVTSGGEHDKVRKVITPLLQPNLFKKEIDMAAAAFVEDCLISCKQNPDEYIPLVPKFKQFTLRAVLRIVMGDERWEEWSETNTNKMMILLEDYAIWSKGLLSVPTANIPFTPAYRAMSARGRIKCVLMEVIKEERKALELENRQSVGASSLNNGVKSSLIRRLLKEGEKHSFITDDLIVDNVFTFLFAGTDTTASILTSSFYELAKNPTVLNRLQSCVNSEVQGTEHKSDDVLLAFISEVQRFYPAAPFTMREIIREGINMGDELGTIPPGYLATYSIAGTLLDDETTYPRPREFDLDRWLAQIKPPVCAFGGGNRICPGRFLANAESLALLRLVLSKEHGFDWKLKEDQNLEFLYTPGHFPVDGLLAKVRYWK</sequence>
<evidence type="ECO:0000256" key="7">
    <source>
        <dbReference type="PIRSR" id="PIRSR602401-1"/>
    </source>
</evidence>
<evidence type="ECO:0000256" key="8">
    <source>
        <dbReference type="RuleBase" id="RU000461"/>
    </source>
</evidence>
<name>A0ABD3PPF4_9STRA</name>
<dbReference type="PRINTS" id="PR00385">
    <property type="entry name" value="P450"/>
</dbReference>
<evidence type="ECO:0000256" key="6">
    <source>
        <dbReference type="ARBA" id="ARBA00023033"/>
    </source>
</evidence>
<reference evidence="9 10" key="1">
    <citation type="submission" date="2024-10" db="EMBL/GenBank/DDBJ databases">
        <title>Updated reference genomes for cyclostephanoid diatoms.</title>
        <authorList>
            <person name="Roberts W.R."/>
            <person name="Alverson A.J."/>
        </authorList>
    </citation>
    <scope>NUCLEOTIDE SEQUENCE [LARGE SCALE GENOMIC DNA]</scope>
    <source>
        <strain evidence="9 10">AJA010-31</strain>
    </source>
</reference>
<keyword evidence="5 7" id="KW-0408">Iron</keyword>
<protein>
    <recommendedName>
        <fullName evidence="11">Cytochrome P450</fullName>
    </recommendedName>
</protein>
<gene>
    <name evidence="9" type="ORF">ACHAWO_011658</name>
</gene>
<dbReference type="Pfam" id="PF00067">
    <property type="entry name" value="p450"/>
    <property type="match status" value="1"/>
</dbReference>
<dbReference type="PRINTS" id="PR00463">
    <property type="entry name" value="EP450I"/>
</dbReference>
<comment type="caution">
    <text evidence="9">The sequence shown here is derived from an EMBL/GenBank/DDBJ whole genome shotgun (WGS) entry which is preliminary data.</text>
</comment>
<accession>A0ABD3PPF4</accession>
<evidence type="ECO:0008006" key="11">
    <source>
        <dbReference type="Google" id="ProtNLM"/>
    </source>
</evidence>
<dbReference type="SUPFAM" id="SSF48264">
    <property type="entry name" value="Cytochrome P450"/>
    <property type="match status" value="1"/>
</dbReference>
<keyword evidence="4 8" id="KW-0560">Oxidoreductase</keyword>
<keyword evidence="2 7" id="KW-0349">Heme</keyword>
<dbReference type="PANTHER" id="PTHR24286:SF384">
    <property type="entry name" value="P450, PUTATIVE (EUROFUNG)-RELATED"/>
    <property type="match status" value="1"/>
</dbReference>
<dbReference type="EMBL" id="JALLPJ020000513">
    <property type="protein sequence ID" value="KAL3789852.1"/>
    <property type="molecule type" value="Genomic_DNA"/>
</dbReference>
<dbReference type="PANTHER" id="PTHR24286">
    <property type="entry name" value="CYTOCHROME P450 26"/>
    <property type="match status" value="1"/>
</dbReference>
<evidence type="ECO:0000256" key="5">
    <source>
        <dbReference type="ARBA" id="ARBA00023004"/>
    </source>
</evidence>